<accession>A0A1C3K2H3</accession>
<sequence>MLNDSDMAGTADRPATLTSRQLVDQLDRSALPARRALHAVDGVELRIGILLWPGFPLLSLAGLCDGLRHAADVGDQSRQNRCSWAVLGVPGEGVPASCGVRVPVDQPFDDVTEFDYLAVIGGLLGRDADVDRRYVSYLRQADARGVPLIGICTGSFVLAELGLLEGHTPCIHPFHVEDWKARHPVVPYETRAHYAFSPGRITCPGGISIVELVAELVHLHCGADRAAKVVHQMTVDADHSATHVARRHALGYEPSDHKTLRQAIVLMEKNIATPLEIAVIARLVKTSSRQLERVFLNETGASPSEYYRRTRLRFARWLLVSSDLPVSAIAHEAGFSDASHFIRHFQQLYGLPPGRLRKALSSEAARA</sequence>
<keyword evidence="2 5" id="KW-0238">DNA-binding</keyword>
<dbReference type="EMBL" id="LT907988">
    <property type="protein sequence ID" value="SOE47008.1"/>
    <property type="molecule type" value="Genomic_DNA"/>
</dbReference>
<evidence type="ECO:0000313" key="5">
    <source>
        <dbReference type="EMBL" id="SBT25605.1"/>
    </source>
</evidence>
<evidence type="ECO:0000256" key="2">
    <source>
        <dbReference type="ARBA" id="ARBA00023125"/>
    </source>
</evidence>
<dbReference type="GO" id="GO:0003700">
    <property type="term" value="F:DNA-binding transcription factor activity"/>
    <property type="evidence" value="ECO:0007669"/>
    <property type="project" value="InterPro"/>
</dbReference>
<proteinExistence type="predicted"/>
<dbReference type="PANTHER" id="PTHR43280:SF2">
    <property type="entry name" value="HTH-TYPE TRANSCRIPTIONAL REGULATOR EXSA"/>
    <property type="match status" value="1"/>
</dbReference>
<gene>
    <name evidence="5" type="ORF">ODI_03533</name>
    <name evidence="6" type="ORF">ODI_R0591</name>
</gene>
<dbReference type="InterPro" id="IPR002818">
    <property type="entry name" value="DJ-1/PfpI"/>
</dbReference>
<evidence type="ECO:0000313" key="7">
    <source>
        <dbReference type="Proteomes" id="UP000078558"/>
    </source>
</evidence>
<evidence type="ECO:0000313" key="6">
    <source>
        <dbReference type="EMBL" id="SOE47008.1"/>
    </source>
</evidence>
<dbReference type="InterPro" id="IPR009057">
    <property type="entry name" value="Homeodomain-like_sf"/>
</dbReference>
<dbReference type="Gene3D" id="3.40.50.880">
    <property type="match status" value="1"/>
</dbReference>
<dbReference type="CDD" id="cd03136">
    <property type="entry name" value="GATase1_AraC_ArgR_like"/>
    <property type="match status" value="1"/>
</dbReference>
<feature type="domain" description="HTH araC/xylS-type" evidence="4">
    <location>
        <begin position="261"/>
        <end position="359"/>
    </location>
</feature>
<evidence type="ECO:0000256" key="1">
    <source>
        <dbReference type="ARBA" id="ARBA00023015"/>
    </source>
</evidence>
<dbReference type="Pfam" id="PF12833">
    <property type="entry name" value="HTH_18"/>
    <property type="match status" value="1"/>
</dbReference>
<name>A0A1C3K2H3_9BURK</name>
<dbReference type="KEGG" id="odi:ODI_R0591"/>
<dbReference type="OrthoDB" id="9816344at2"/>
<dbReference type="SUPFAM" id="SSF52317">
    <property type="entry name" value="Class I glutamine amidotransferase-like"/>
    <property type="match status" value="1"/>
</dbReference>
<dbReference type="AlphaFoldDB" id="A0A1C3K2H3"/>
<dbReference type="Gene3D" id="1.10.10.60">
    <property type="entry name" value="Homeodomain-like"/>
    <property type="match status" value="1"/>
</dbReference>
<dbReference type="InterPro" id="IPR018060">
    <property type="entry name" value="HTH_AraC"/>
</dbReference>
<keyword evidence="3" id="KW-0804">Transcription</keyword>
<dbReference type="PROSITE" id="PS01124">
    <property type="entry name" value="HTH_ARAC_FAMILY_2"/>
    <property type="match status" value="1"/>
</dbReference>
<dbReference type="EMBL" id="FLRC01000021">
    <property type="protein sequence ID" value="SBT25605.1"/>
    <property type="molecule type" value="Genomic_DNA"/>
</dbReference>
<dbReference type="Pfam" id="PF01965">
    <property type="entry name" value="DJ-1_PfpI"/>
    <property type="match status" value="1"/>
</dbReference>
<reference evidence="5 7" key="1">
    <citation type="submission" date="2016-06" db="EMBL/GenBank/DDBJ databases">
        <authorList>
            <person name="Kjaerup R.B."/>
            <person name="Dalgaard T.S."/>
            <person name="Juul-Madsen H.R."/>
        </authorList>
    </citation>
    <scope>NUCLEOTIDE SEQUENCE [LARGE SCALE GENOMIC DNA]</scope>
    <source>
        <strain evidence="5">Orrdi1</strain>
    </source>
</reference>
<dbReference type="PROSITE" id="PS00041">
    <property type="entry name" value="HTH_ARAC_FAMILY_1"/>
    <property type="match status" value="1"/>
</dbReference>
<organism evidence="5 7">
    <name type="scientific">Orrella dioscoreae</name>
    <dbReference type="NCBI Taxonomy" id="1851544"/>
    <lineage>
        <taxon>Bacteria</taxon>
        <taxon>Pseudomonadati</taxon>
        <taxon>Pseudomonadota</taxon>
        <taxon>Betaproteobacteria</taxon>
        <taxon>Burkholderiales</taxon>
        <taxon>Alcaligenaceae</taxon>
        <taxon>Orrella</taxon>
    </lineage>
</organism>
<dbReference type="SMART" id="SM00342">
    <property type="entry name" value="HTH_ARAC"/>
    <property type="match status" value="1"/>
</dbReference>
<protein>
    <submittedName>
        <fullName evidence="5">Transcriptional regulator containing an amidase domain and an AraC-type DNA-binding HTH domain</fullName>
    </submittedName>
</protein>
<evidence type="ECO:0000256" key="3">
    <source>
        <dbReference type="ARBA" id="ARBA00023163"/>
    </source>
</evidence>
<dbReference type="Proteomes" id="UP000078558">
    <property type="component" value="Chromosome I"/>
</dbReference>
<dbReference type="GO" id="GO:0043565">
    <property type="term" value="F:sequence-specific DNA binding"/>
    <property type="evidence" value="ECO:0007669"/>
    <property type="project" value="InterPro"/>
</dbReference>
<dbReference type="InterPro" id="IPR029062">
    <property type="entry name" value="Class_I_gatase-like"/>
</dbReference>
<dbReference type="STRING" id="1851544.ODI_03533"/>
<dbReference type="SUPFAM" id="SSF46689">
    <property type="entry name" value="Homeodomain-like"/>
    <property type="match status" value="2"/>
</dbReference>
<dbReference type="InterPro" id="IPR020449">
    <property type="entry name" value="Tscrpt_reg_AraC-type_HTH"/>
</dbReference>
<keyword evidence="1" id="KW-0805">Transcription regulation</keyword>
<dbReference type="RefSeq" id="WP_067753865.1">
    <property type="nucleotide sequence ID" value="NZ_LT907988.1"/>
</dbReference>
<dbReference type="PANTHER" id="PTHR43280">
    <property type="entry name" value="ARAC-FAMILY TRANSCRIPTIONAL REGULATOR"/>
    <property type="match status" value="1"/>
</dbReference>
<dbReference type="PRINTS" id="PR00032">
    <property type="entry name" value="HTHARAC"/>
</dbReference>
<reference evidence="6 7" key="2">
    <citation type="submission" date="2017-08" db="EMBL/GenBank/DDBJ databases">
        <authorList>
            <person name="de Groot N.N."/>
        </authorList>
    </citation>
    <scope>NUCLEOTIDE SEQUENCE [LARGE SCALE GENOMIC DNA]</scope>
    <source>
        <strain evidence="6">Orrdi1</strain>
    </source>
</reference>
<dbReference type="InterPro" id="IPR018062">
    <property type="entry name" value="HTH_AraC-typ_CS"/>
</dbReference>
<evidence type="ECO:0000259" key="4">
    <source>
        <dbReference type="PROSITE" id="PS01124"/>
    </source>
</evidence>
<keyword evidence="7" id="KW-1185">Reference proteome</keyword>